<comment type="caution">
    <text evidence="1">The sequence shown here is derived from an EMBL/GenBank/DDBJ whole genome shotgun (WGS) entry which is preliminary data.</text>
</comment>
<dbReference type="RefSeq" id="WP_078190713.1">
    <property type="nucleotide sequence ID" value="NZ_JAMCOZ010000009.1"/>
</dbReference>
<dbReference type="InterPro" id="IPR027417">
    <property type="entry name" value="P-loop_NTPase"/>
</dbReference>
<dbReference type="EMBL" id="MVKX01000007">
    <property type="protein sequence ID" value="OOV81153.1"/>
    <property type="molecule type" value="Genomic_DNA"/>
</dbReference>
<evidence type="ECO:0000313" key="1">
    <source>
        <dbReference type="EMBL" id="OOV81153.1"/>
    </source>
</evidence>
<keyword evidence="2" id="KW-1185">Reference proteome</keyword>
<organism evidence="1 2">
    <name type="scientific">Acinetobacter amyesii</name>
    <dbReference type="NCBI Taxonomy" id="2942470"/>
    <lineage>
        <taxon>Bacteria</taxon>
        <taxon>Pseudomonadati</taxon>
        <taxon>Pseudomonadota</taxon>
        <taxon>Gammaproteobacteria</taxon>
        <taxon>Moraxellales</taxon>
        <taxon>Moraxellaceae</taxon>
        <taxon>Acinetobacter</taxon>
    </lineage>
</organism>
<protein>
    <submittedName>
        <fullName evidence="1">Uncharacterized protein</fullName>
    </submittedName>
</protein>
<reference evidence="1 2" key="1">
    <citation type="submission" date="2017-02" db="EMBL/GenBank/DDBJ databases">
        <title>Acinetobacter sp. ANC 4945, whole genome shotgun sequencing project.</title>
        <authorList>
            <person name="Radolfova-Krizova L."/>
            <person name="Al Atrouni A."/>
            <person name="Nemec A."/>
        </authorList>
    </citation>
    <scope>NUCLEOTIDE SEQUENCE [LARGE SCALE GENOMIC DNA]</scope>
    <source>
        <strain evidence="1 2">ANC 4945</strain>
    </source>
</reference>
<dbReference type="Proteomes" id="UP000191160">
    <property type="component" value="Unassembled WGS sequence"/>
</dbReference>
<dbReference type="AlphaFoldDB" id="A0A1T1GU86"/>
<name>A0A1T1GU86_9GAMM</name>
<gene>
    <name evidence="1" type="ORF">B1202_11350</name>
</gene>
<proteinExistence type="predicted"/>
<dbReference type="Gene3D" id="3.40.50.300">
    <property type="entry name" value="P-loop containing nucleotide triphosphate hydrolases"/>
    <property type="match status" value="1"/>
</dbReference>
<evidence type="ECO:0000313" key="2">
    <source>
        <dbReference type="Proteomes" id="UP000191160"/>
    </source>
</evidence>
<accession>A0A1T1GU86</accession>
<sequence>MKILITGRPASGKSIFARYLKDQYPDFKIIEFDECDSIKENENCIVVIQHQKFLPAPIKFDKFYQCTRVENESFQVDDGSTVQQFAFLDLEQYFVN</sequence>
<dbReference type="SUPFAM" id="SSF52540">
    <property type="entry name" value="P-loop containing nucleoside triphosphate hydrolases"/>
    <property type="match status" value="1"/>
</dbReference>